<feature type="transmembrane region" description="Helical" evidence="2">
    <location>
        <begin position="31"/>
        <end position="54"/>
    </location>
</feature>
<organism evidence="3 4">
    <name type="scientific">Hyaloscypha hepaticicola</name>
    <dbReference type="NCBI Taxonomy" id="2082293"/>
    <lineage>
        <taxon>Eukaryota</taxon>
        <taxon>Fungi</taxon>
        <taxon>Dikarya</taxon>
        <taxon>Ascomycota</taxon>
        <taxon>Pezizomycotina</taxon>
        <taxon>Leotiomycetes</taxon>
        <taxon>Helotiales</taxon>
        <taxon>Hyaloscyphaceae</taxon>
        <taxon>Hyaloscypha</taxon>
    </lineage>
</organism>
<evidence type="ECO:0000256" key="1">
    <source>
        <dbReference type="SAM" id="MobiDB-lite"/>
    </source>
</evidence>
<dbReference type="AlphaFoldDB" id="A0A2J6PRN3"/>
<evidence type="ECO:0000256" key="2">
    <source>
        <dbReference type="SAM" id="Phobius"/>
    </source>
</evidence>
<dbReference type="Proteomes" id="UP000235672">
    <property type="component" value="Unassembled WGS sequence"/>
</dbReference>
<evidence type="ECO:0000313" key="4">
    <source>
        <dbReference type="Proteomes" id="UP000235672"/>
    </source>
</evidence>
<gene>
    <name evidence="3" type="ORF">NA56DRAFT_753157</name>
</gene>
<name>A0A2J6PRN3_9HELO</name>
<feature type="compositionally biased region" description="Basic and acidic residues" evidence="1">
    <location>
        <begin position="122"/>
        <end position="133"/>
    </location>
</feature>
<evidence type="ECO:0000313" key="3">
    <source>
        <dbReference type="EMBL" id="PMD16596.1"/>
    </source>
</evidence>
<keyword evidence="2" id="KW-0812">Transmembrane</keyword>
<proteinExistence type="predicted"/>
<keyword evidence="2" id="KW-0472">Membrane</keyword>
<sequence length="146" mass="16490">MPPALNLLSELDRRYLPPSTYIAGAKLSVKLIIAIVFIILITVLSLACICCICIRRVKSRRRARRLAKLAAENKALPPRINKRNAKFFAPGLYKAEEFEMDSFLGQRREDVKKPERVRGGWREVMRGVTKSEPKPAGSARDGSSFF</sequence>
<accession>A0A2J6PRN3</accession>
<dbReference type="EMBL" id="KZ613505">
    <property type="protein sequence ID" value="PMD16596.1"/>
    <property type="molecule type" value="Genomic_DNA"/>
</dbReference>
<reference evidence="3 4" key="1">
    <citation type="submission" date="2016-05" db="EMBL/GenBank/DDBJ databases">
        <title>A degradative enzymes factory behind the ericoid mycorrhizal symbiosis.</title>
        <authorList>
            <consortium name="DOE Joint Genome Institute"/>
            <person name="Martino E."/>
            <person name="Morin E."/>
            <person name="Grelet G."/>
            <person name="Kuo A."/>
            <person name="Kohler A."/>
            <person name="Daghino S."/>
            <person name="Barry K."/>
            <person name="Choi C."/>
            <person name="Cichocki N."/>
            <person name="Clum A."/>
            <person name="Copeland A."/>
            <person name="Hainaut M."/>
            <person name="Haridas S."/>
            <person name="Labutti K."/>
            <person name="Lindquist E."/>
            <person name="Lipzen A."/>
            <person name="Khouja H.-R."/>
            <person name="Murat C."/>
            <person name="Ohm R."/>
            <person name="Olson A."/>
            <person name="Spatafora J."/>
            <person name="Veneault-Fourrey C."/>
            <person name="Henrissat B."/>
            <person name="Grigoriev I."/>
            <person name="Martin F."/>
            <person name="Perotto S."/>
        </authorList>
    </citation>
    <scope>NUCLEOTIDE SEQUENCE [LARGE SCALE GENOMIC DNA]</scope>
    <source>
        <strain evidence="3 4">UAMH 7357</strain>
    </source>
</reference>
<protein>
    <submittedName>
        <fullName evidence="3">Uncharacterized protein</fullName>
    </submittedName>
</protein>
<dbReference type="OrthoDB" id="3552531at2759"/>
<feature type="region of interest" description="Disordered" evidence="1">
    <location>
        <begin position="122"/>
        <end position="146"/>
    </location>
</feature>
<keyword evidence="4" id="KW-1185">Reference proteome</keyword>
<keyword evidence="2" id="KW-1133">Transmembrane helix</keyword>